<dbReference type="SMART" id="SM00298">
    <property type="entry name" value="CHROMO"/>
    <property type="match status" value="1"/>
</dbReference>
<dbReference type="PANTHER" id="PTHR37984">
    <property type="entry name" value="PROTEIN CBG26694"/>
    <property type="match status" value="1"/>
</dbReference>
<keyword evidence="2" id="KW-0694">RNA-binding</keyword>
<dbReference type="GO" id="GO:0015074">
    <property type="term" value="P:DNA integration"/>
    <property type="evidence" value="ECO:0007669"/>
    <property type="project" value="InterPro"/>
</dbReference>
<evidence type="ECO:0000259" key="4">
    <source>
        <dbReference type="PROSITE" id="PS50013"/>
    </source>
</evidence>
<dbReference type="PROSITE" id="PS50013">
    <property type="entry name" value="CHROMO_2"/>
    <property type="match status" value="1"/>
</dbReference>
<feature type="domain" description="Integrase catalytic" evidence="5">
    <location>
        <begin position="1"/>
        <end position="63"/>
    </location>
</feature>
<dbReference type="InterPro" id="IPR001584">
    <property type="entry name" value="Integrase_cat-core"/>
</dbReference>
<dbReference type="GO" id="GO:0003723">
    <property type="term" value="F:RNA binding"/>
    <property type="evidence" value="ECO:0007669"/>
    <property type="project" value="UniProtKB-KW"/>
</dbReference>
<evidence type="ECO:0000313" key="6">
    <source>
        <dbReference type="EMBL" id="TFY60374.1"/>
    </source>
</evidence>
<dbReference type="GO" id="GO:0006338">
    <property type="term" value="P:chromatin remodeling"/>
    <property type="evidence" value="ECO:0007669"/>
    <property type="project" value="UniProtKB-ARBA"/>
</dbReference>
<dbReference type="InterPro" id="IPR050951">
    <property type="entry name" value="Retrovirus_Pol_polyprotein"/>
</dbReference>
<reference evidence="6 7" key="1">
    <citation type="submission" date="2019-01" db="EMBL/GenBank/DDBJ databases">
        <title>Genome sequencing of the rare red list fungi Fomitopsis rosea.</title>
        <authorList>
            <person name="Buettner E."/>
            <person name="Kellner H."/>
        </authorList>
    </citation>
    <scope>NUCLEOTIDE SEQUENCE [LARGE SCALE GENOMIC DNA]</scope>
    <source>
        <strain evidence="6 7">DSM 105464</strain>
    </source>
</reference>
<dbReference type="InterPro" id="IPR000953">
    <property type="entry name" value="Chromo/chromo_shadow_dom"/>
</dbReference>
<keyword evidence="3" id="KW-0539">Nucleus</keyword>
<dbReference type="Pfam" id="PF24626">
    <property type="entry name" value="SH3_Tf2-1"/>
    <property type="match status" value="1"/>
</dbReference>
<dbReference type="EMBL" id="SEKV01000257">
    <property type="protein sequence ID" value="TFY60374.1"/>
    <property type="molecule type" value="Genomic_DNA"/>
</dbReference>
<dbReference type="CDD" id="cd00024">
    <property type="entry name" value="CD_CSD"/>
    <property type="match status" value="1"/>
</dbReference>
<gene>
    <name evidence="6" type="ORF">EVJ58_g5189</name>
</gene>
<comment type="caution">
    <text evidence="6">The sequence shown here is derived from an EMBL/GenBank/DDBJ whole genome shotgun (WGS) entry which is preliminary data.</text>
</comment>
<feature type="domain" description="Chromo" evidence="4">
    <location>
        <begin position="203"/>
        <end position="258"/>
    </location>
</feature>
<evidence type="ECO:0008006" key="8">
    <source>
        <dbReference type="Google" id="ProtNLM"/>
    </source>
</evidence>
<dbReference type="GO" id="GO:0005634">
    <property type="term" value="C:nucleus"/>
    <property type="evidence" value="ECO:0007669"/>
    <property type="project" value="UniProtKB-SubCell"/>
</dbReference>
<dbReference type="PANTHER" id="PTHR37984:SF5">
    <property type="entry name" value="PROTEIN NYNRIN-LIKE"/>
    <property type="match status" value="1"/>
</dbReference>
<dbReference type="SUPFAM" id="SSF54160">
    <property type="entry name" value="Chromo domain-like"/>
    <property type="match status" value="1"/>
</dbReference>
<dbReference type="Gene3D" id="2.40.50.40">
    <property type="match status" value="1"/>
</dbReference>
<dbReference type="PROSITE" id="PS00598">
    <property type="entry name" value="CHROMO_1"/>
    <property type="match status" value="1"/>
</dbReference>
<organism evidence="6 7">
    <name type="scientific">Rhodofomes roseus</name>
    <dbReference type="NCBI Taxonomy" id="34475"/>
    <lineage>
        <taxon>Eukaryota</taxon>
        <taxon>Fungi</taxon>
        <taxon>Dikarya</taxon>
        <taxon>Basidiomycota</taxon>
        <taxon>Agaricomycotina</taxon>
        <taxon>Agaricomycetes</taxon>
        <taxon>Polyporales</taxon>
        <taxon>Rhodofomes</taxon>
    </lineage>
</organism>
<dbReference type="Gene3D" id="3.30.420.10">
    <property type="entry name" value="Ribonuclease H-like superfamily/Ribonuclease H"/>
    <property type="match status" value="1"/>
</dbReference>
<evidence type="ECO:0000259" key="5">
    <source>
        <dbReference type="PROSITE" id="PS50994"/>
    </source>
</evidence>
<dbReference type="InterPro" id="IPR023780">
    <property type="entry name" value="Chromo_domain"/>
</dbReference>
<name>A0A4Y9YCW2_9APHY</name>
<sequence length="258" mass="29794">MGHPQTDGQTERMNQELETYLRILAANNREQWDKLLPDAEFAHNSREHSTTKASPFYLMMGYEPRGIPPITEKSTNITAQNRMDYLTRAREEAFYAMEGAQQAVERRVKTHTQPFRKGQKVWLDTRNLRLPGLSKKLNLKRKGPFTIKEVMGKATYCLDLPKTWRRVHPVFYAALLTPFVETSEHGPNYLCPPPDDAEDGARWEVEAILCHRGTGSRRRYLIKWRGYPTAEATWEPESSLEGGGDEILSEYKELHQLS</sequence>
<dbReference type="Pfam" id="PF00385">
    <property type="entry name" value="Chromo"/>
    <property type="match status" value="1"/>
</dbReference>
<evidence type="ECO:0000256" key="1">
    <source>
        <dbReference type="ARBA" id="ARBA00004123"/>
    </source>
</evidence>
<evidence type="ECO:0000256" key="2">
    <source>
        <dbReference type="ARBA" id="ARBA00022884"/>
    </source>
</evidence>
<dbReference type="AlphaFoldDB" id="A0A4Y9YCW2"/>
<dbReference type="Proteomes" id="UP000298390">
    <property type="component" value="Unassembled WGS sequence"/>
</dbReference>
<dbReference type="InterPro" id="IPR036397">
    <property type="entry name" value="RNaseH_sf"/>
</dbReference>
<dbReference type="InterPro" id="IPR016197">
    <property type="entry name" value="Chromo-like_dom_sf"/>
</dbReference>
<protein>
    <recommendedName>
        <fullName evidence="8">Chromo domain-containing protein</fullName>
    </recommendedName>
</protein>
<dbReference type="InterPro" id="IPR023779">
    <property type="entry name" value="Chromodomain_CS"/>
</dbReference>
<comment type="subcellular location">
    <subcellularLocation>
        <location evidence="1">Nucleus</location>
    </subcellularLocation>
</comment>
<proteinExistence type="predicted"/>
<accession>A0A4Y9YCW2</accession>
<dbReference type="STRING" id="34475.A0A4Y9YCW2"/>
<dbReference type="PROSITE" id="PS50994">
    <property type="entry name" value="INTEGRASE"/>
    <property type="match status" value="1"/>
</dbReference>
<evidence type="ECO:0000256" key="3">
    <source>
        <dbReference type="ARBA" id="ARBA00023242"/>
    </source>
</evidence>
<evidence type="ECO:0000313" key="7">
    <source>
        <dbReference type="Proteomes" id="UP000298390"/>
    </source>
</evidence>
<dbReference type="SUPFAM" id="SSF53098">
    <property type="entry name" value="Ribonuclease H-like"/>
    <property type="match status" value="1"/>
</dbReference>
<dbReference type="InterPro" id="IPR012337">
    <property type="entry name" value="RNaseH-like_sf"/>
</dbReference>
<dbReference type="InterPro" id="IPR056924">
    <property type="entry name" value="SH3_Tf2-1"/>
</dbReference>